<dbReference type="AlphaFoldDB" id="A0A512IP85"/>
<dbReference type="EMBL" id="BJZT01000018">
    <property type="protein sequence ID" value="GEO99513.1"/>
    <property type="molecule type" value="Genomic_DNA"/>
</dbReference>
<accession>A0A512IP85</accession>
<proteinExistence type="predicted"/>
<gene>
    <name evidence="1" type="ORF">MHA02_19010</name>
</gene>
<protein>
    <submittedName>
        <fullName evidence="1">Uncharacterized protein</fullName>
    </submittedName>
</protein>
<keyword evidence="2" id="KW-1185">Reference proteome</keyword>
<evidence type="ECO:0000313" key="1">
    <source>
        <dbReference type="EMBL" id="GEO99513.1"/>
    </source>
</evidence>
<sequence>MSPQPLARADRRRLQRLTHENELTIAADARFFERRPDRNHRVRQASRAEVEIHHLTGRPRMTTLRWYVAVRQLAPGVRFRVFACGLPDLDCDQPEDVCREVYERQQTDRGLQIERDFARAMTKGAA</sequence>
<dbReference type="RefSeq" id="WP_147078401.1">
    <property type="nucleotide sequence ID" value="NZ_BJZT01000018.1"/>
</dbReference>
<dbReference type="Proteomes" id="UP000321258">
    <property type="component" value="Unassembled WGS sequence"/>
</dbReference>
<evidence type="ECO:0000313" key="2">
    <source>
        <dbReference type="Proteomes" id="UP000321258"/>
    </source>
</evidence>
<reference evidence="1 2" key="1">
    <citation type="submission" date="2019-07" db="EMBL/GenBank/DDBJ databases">
        <title>Whole genome shotgun sequence of Methylobacterium haplocladii NBRC 107714.</title>
        <authorList>
            <person name="Hosoyama A."/>
            <person name="Uohara A."/>
            <person name="Ohji S."/>
            <person name="Ichikawa N."/>
        </authorList>
    </citation>
    <scope>NUCLEOTIDE SEQUENCE [LARGE SCALE GENOMIC DNA]</scope>
    <source>
        <strain evidence="1 2">NBRC 107714</strain>
    </source>
</reference>
<comment type="caution">
    <text evidence="1">The sequence shown here is derived from an EMBL/GenBank/DDBJ whole genome shotgun (WGS) entry which is preliminary data.</text>
</comment>
<name>A0A512IP85_9HYPH</name>
<organism evidence="1 2">
    <name type="scientific">Methylobacterium haplocladii</name>
    <dbReference type="NCBI Taxonomy" id="1176176"/>
    <lineage>
        <taxon>Bacteria</taxon>
        <taxon>Pseudomonadati</taxon>
        <taxon>Pseudomonadota</taxon>
        <taxon>Alphaproteobacteria</taxon>
        <taxon>Hyphomicrobiales</taxon>
        <taxon>Methylobacteriaceae</taxon>
        <taxon>Methylobacterium</taxon>
    </lineage>
</organism>
<dbReference type="OrthoDB" id="7999993at2"/>